<feature type="chain" id="PRO_5042951137" evidence="1">
    <location>
        <begin position="16"/>
        <end position="182"/>
    </location>
</feature>
<gene>
    <name evidence="2" type="ORF">PMAYCL1PPCAC_19676</name>
</gene>
<protein>
    <submittedName>
        <fullName evidence="2">Uncharacterized protein</fullName>
    </submittedName>
</protein>
<keyword evidence="1" id="KW-0732">Signal</keyword>
<name>A0AAN5CRT4_9BILA</name>
<reference evidence="3" key="1">
    <citation type="submission" date="2022-10" db="EMBL/GenBank/DDBJ databases">
        <title>Genome assembly of Pristionchus species.</title>
        <authorList>
            <person name="Yoshida K."/>
            <person name="Sommer R.J."/>
        </authorList>
    </citation>
    <scope>NUCLEOTIDE SEQUENCE [LARGE SCALE GENOMIC DNA]</scope>
    <source>
        <strain evidence="3">RS5460</strain>
    </source>
</reference>
<dbReference type="AlphaFoldDB" id="A0AAN5CRT4"/>
<dbReference type="Proteomes" id="UP001328107">
    <property type="component" value="Unassembled WGS sequence"/>
</dbReference>
<dbReference type="EMBL" id="BTRK01000004">
    <property type="protein sequence ID" value="GMR49481.1"/>
    <property type="molecule type" value="Genomic_DNA"/>
</dbReference>
<evidence type="ECO:0000313" key="3">
    <source>
        <dbReference type="Proteomes" id="UP001328107"/>
    </source>
</evidence>
<keyword evidence="3" id="KW-1185">Reference proteome</keyword>
<evidence type="ECO:0000313" key="2">
    <source>
        <dbReference type="EMBL" id="GMR49481.1"/>
    </source>
</evidence>
<sequence length="182" mass="19918">MQLLLLFLLPLFVFSLPSPPAPDHKEEPAKNESYNVVHNFNVKASTAQYASAATNDDVTIQFQLVGFKAGENNQPYTNYTVKIINNSDQLLCQVVFKPDVGFDPNTLKNLNATKEILTTHGLNLTRGAAVENQFGFIAHDLCTPTIISTTLCLDHKPVISPVNSASAFTGTIMLSSILLLIR</sequence>
<comment type="caution">
    <text evidence="2">The sequence shown here is derived from an EMBL/GenBank/DDBJ whole genome shotgun (WGS) entry which is preliminary data.</text>
</comment>
<accession>A0AAN5CRT4</accession>
<proteinExistence type="predicted"/>
<feature type="signal peptide" evidence="1">
    <location>
        <begin position="1"/>
        <end position="15"/>
    </location>
</feature>
<evidence type="ECO:0000256" key="1">
    <source>
        <dbReference type="SAM" id="SignalP"/>
    </source>
</evidence>
<organism evidence="2 3">
    <name type="scientific">Pristionchus mayeri</name>
    <dbReference type="NCBI Taxonomy" id="1317129"/>
    <lineage>
        <taxon>Eukaryota</taxon>
        <taxon>Metazoa</taxon>
        <taxon>Ecdysozoa</taxon>
        <taxon>Nematoda</taxon>
        <taxon>Chromadorea</taxon>
        <taxon>Rhabditida</taxon>
        <taxon>Rhabditina</taxon>
        <taxon>Diplogasteromorpha</taxon>
        <taxon>Diplogasteroidea</taxon>
        <taxon>Neodiplogasteridae</taxon>
        <taxon>Pristionchus</taxon>
    </lineage>
</organism>